<keyword evidence="3" id="KW-1185">Reference proteome</keyword>
<evidence type="ECO:0000256" key="1">
    <source>
        <dbReference type="SAM" id="MobiDB-lite"/>
    </source>
</evidence>
<proteinExistence type="predicted"/>
<organism evidence="2 3">
    <name type="scientific">Phytophthora fragariaefolia</name>
    <dbReference type="NCBI Taxonomy" id="1490495"/>
    <lineage>
        <taxon>Eukaryota</taxon>
        <taxon>Sar</taxon>
        <taxon>Stramenopiles</taxon>
        <taxon>Oomycota</taxon>
        <taxon>Peronosporomycetes</taxon>
        <taxon>Peronosporales</taxon>
        <taxon>Peronosporaceae</taxon>
        <taxon>Phytophthora</taxon>
    </lineage>
</organism>
<reference evidence="2" key="1">
    <citation type="submission" date="2023-04" db="EMBL/GenBank/DDBJ databases">
        <title>Phytophthora fragariaefolia NBRC 109709.</title>
        <authorList>
            <person name="Ichikawa N."/>
            <person name="Sato H."/>
            <person name="Tonouchi N."/>
        </authorList>
    </citation>
    <scope>NUCLEOTIDE SEQUENCE</scope>
    <source>
        <strain evidence="2">NBRC 109709</strain>
    </source>
</reference>
<dbReference type="EMBL" id="BSXT01006992">
    <property type="protein sequence ID" value="GMF63404.1"/>
    <property type="molecule type" value="Genomic_DNA"/>
</dbReference>
<evidence type="ECO:0000313" key="3">
    <source>
        <dbReference type="Proteomes" id="UP001165121"/>
    </source>
</evidence>
<accession>A0A9W6YC63</accession>
<protein>
    <submittedName>
        <fullName evidence="2">Unnamed protein product</fullName>
    </submittedName>
</protein>
<dbReference type="AlphaFoldDB" id="A0A9W6YC63"/>
<gene>
    <name evidence="2" type="ORF">Pfra01_002769400</name>
</gene>
<dbReference type="Proteomes" id="UP001165121">
    <property type="component" value="Unassembled WGS sequence"/>
</dbReference>
<comment type="caution">
    <text evidence="2">The sequence shown here is derived from an EMBL/GenBank/DDBJ whole genome shotgun (WGS) entry which is preliminary data.</text>
</comment>
<dbReference type="OrthoDB" id="146648at2759"/>
<sequence>MLTVASGVFVEVFNKGTPALTECLPFGHSASTGSLLILVPSELMNEPDVVIAPLIRRRIKVELLSGIIVDDAIARVQCILTRRAVLPKRDWISLGVGIHGSRTGPVRDTTVLDEVESPPLRGLDNGPASASGLSLPLRERFELEASESSSRGRRDPTLGSTRVEDEVPSSSSYPSSMSAMSLCPQATSFAWESLASSQLK</sequence>
<feature type="region of interest" description="Disordered" evidence="1">
    <location>
        <begin position="143"/>
        <end position="179"/>
    </location>
</feature>
<name>A0A9W6YC63_9STRA</name>
<evidence type="ECO:0000313" key="2">
    <source>
        <dbReference type="EMBL" id="GMF63404.1"/>
    </source>
</evidence>
<feature type="compositionally biased region" description="Low complexity" evidence="1">
    <location>
        <begin position="168"/>
        <end position="179"/>
    </location>
</feature>